<feature type="transmembrane region" description="Helical" evidence="1">
    <location>
        <begin position="30"/>
        <end position="52"/>
    </location>
</feature>
<comment type="caution">
    <text evidence="2">The sequence shown here is derived from an EMBL/GenBank/DDBJ whole genome shotgun (WGS) entry which is preliminary data.</text>
</comment>
<keyword evidence="1" id="KW-0472">Membrane</keyword>
<dbReference type="Proteomes" id="UP000266673">
    <property type="component" value="Unassembled WGS sequence"/>
</dbReference>
<keyword evidence="1" id="KW-0812">Transmembrane</keyword>
<keyword evidence="3" id="KW-1185">Reference proteome</keyword>
<evidence type="ECO:0000313" key="3">
    <source>
        <dbReference type="Proteomes" id="UP000266673"/>
    </source>
</evidence>
<dbReference type="EMBL" id="QKWP01002688">
    <property type="protein sequence ID" value="RIB02465.1"/>
    <property type="molecule type" value="Genomic_DNA"/>
</dbReference>
<keyword evidence="1" id="KW-1133">Transmembrane helix</keyword>
<gene>
    <name evidence="2" type="ORF">C2G38_2125225</name>
</gene>
<organism evidence="2 3">
    <name type="scientific">Gigaspora rosea</name>
    <dbReference type="NCBI Taxonomy" id="44941"/>
    <lineage>
        <taxon>Eukaryota</taxon>
        <taxon>Fungi</taxon>
        <taxon>Fungi incertae sedis</taxon>
        <taxon>Mucoromycota</taxon>
        <taxon>Glomeromycotina</taxon>
        <taxon>Glomeromycetes</taxon>
        <taxon>Diversisporales</taxon>
        <taxon>Gigasporaceae</taxon>
        <taxon>Gigaspora</taxon>
    </lineage>
</organism>
<evidence type="ECO:0000256" key="1">
    <source>
        <dbReference type="SAM" id="Phobius"/>
    </source>
</evidence>
<reference evidence="2 3" key="1">
    <citation type="submission" date="2018-06" db="EMBL/GenBank/DDBJ databases">
        <title>Comparative genomics reveals the genomic features of Rhizophagus irregularis, R. cerebriforme, R. diaphanum and Gigaspora rosea, and their symbiotic lifestyle signature.</title>
        <authorList>
            <person name="Morin E."/>
            <person name="San Clemente H."/>
            <person name="Chen E.C.H."/>
            <person name="De La Providencia I."/>
            <person name="Hainaut M."/>
            <person name="Kuo A."/>
            <person name="Kohler A."/>
            <person name="Murat C."/>
            <person name="Tang N."/>
            <person name="Roy S."/>
            <person name="Loubradou J."/>
            <person name="Henrissat B."/>
            <person name="Grigoriev I.V."/>
            <person name="Corradi N."/>
            <person name="Roux C."/>
            <person name="Martin F.M."/>
        </authorList>
    </citation>
    <scope>NUCLEOTIDE SEQUENCE [LARGE SCALE GENOMIC DNA]</scope>
    <source>
        <strain evidence="2 3">DAOM 194757</strain>
    </source>
</reference>
<accession>A0A397TWL2</accession>
<evidence type="ECO:0000313" key="2">
    <source>
        <dbReference type="EMBL" id="RIB02465.1"/>
    </source>
</evidence>
<sequence>MYELIAMNGKVASNYIGPVMKLFKHSHLYGLLRITVFTCICILHKFQLISFLA</sequence>
<proteinExistence type="predicted"/>
<name>A0A397TWL2_9GLOM</name>
<protein>
    <submittedName>
        <fullName evidence="2">Uncharacterized protein</fullName>
    </submittedName>
</protein>
<dbReference type="AlphaFoldDB" id="A0A397TWL2"/>